<dbReference type="AlphaFoldDB" id="A0A2S7IQ46"/>
<proteinExistence type="predicted"/>
<gene>
    <name evidence="1" type="ORF">C5O19_09475</name>
</gene>
<sequence length="245" mass="28160">MSIENKTPLCFYLHHNGDWAYFFINEWPDANHHRNGFTLTINSNYGCWGSGWSHPGESWKSFLTKSNDPYLMGNFERKVFQSDLFEQRVIKDIKRHVKDGTVPAKLGKLAIKEVEDSCRNYDGKQVVHQLYRESEHFVKVYPDGEAFSLGDDHTPMLRGFFNYLWPHFIKHVKELEADKSLLSPEENSSKSTDSTLVKLEKIKAYSEEELGDWSGVQPDHLPGSLYALGVVLQMVEEAIACQKLA</sequence>
<dbReference type="Proteomes" id="UP000239590">
    <property type="component" value="Unassembled WGS sequence"/>
</dbReference>
<accession>A0A2S7IQ46</accession>
<comment type="caution">
    <text evidence="1">The sequence shown here is derived from an EMBL/GenBank/DDBJ whole genome shotgun (WGS) entry which is preliminary data.</text>
</comment>
<evidence type="ECO:0000313" key="2">
    <source>
        <dbReference type="Proteomes" id="UP000239590"/>
    </source>
</evidence>
<name>A0A2S7IQ46_9BACT</name>
<dbReference type="OrthoDB" id="1493763at2"/>
<keyword evidence="2" id="KW-1185">Reference proteome</keyword>
<dbReference type="Pfam" id="PF26211">
    <property type="entry name" value="Phage_phiTE_072"/>
    <property type="match status" value="1"/>
</dbReference>
<dbReference type="RefSeq" id="WP_104711614.1">
    <property type="nucleotide sequence ID" value="NZ_PTRA01000001.1"/>
</dbReference>
<protein>
    <submittedName>
        <fullName evidence="1">Uncharacterized protein</fullName>
    </submittedName>
</protein>
<reference evidence="2" key="1">
    <citation type="submission" date="2018-02" db="EMBL/GenBank/DDBJ databases">
        <title>Genome sequencing of Solimonas sp. HR-BB.</title>
        <authorList>
            <person name="Lee Y."/>
            <person name="Jeon C.O."/>
        </authorList>
    </citation>
    <scope>NUCLEOTIDE SEQUENCE [LARGE SCALE GENOMIC DNA]</scope>
    <source>
        <strain evidence="2">HR-U</strain>
    </source>
</reference>
<dbReference type="InterPro" id="IPR058701">
    <property type="entry name" value="PhiTE_072-like"/>
</dbReference>
<evidence type="ECO:0000313" key="1">
    <source>
        <dbReference type="EMBL" id="PQA59831.1"/>
    </source>
</evidence>
<dbReference type="EMBL" id="PTRA01000001">
    <property type="protein sequence ID" value="PQA59831.1"/>
    <property type="molecule type" value="Genomic_DNA"/>
</dbReference>
<organism evidence="1 2">
    <name type="scientific">Siphonobacter curvatus</name>
    <dbReference type="NCBI Taxonomy" id="2094562"/>
    <lineage>
        <taxon>Bacteria</taxon>
        <taxon>Pseudomonadati</taxon>
        <taxon>Bacteroidota</taxon>
        <taxon>Cytophagia</taxon>
        <taxon>Cytophagales</taxon>
        <taxon>Cytophagaceae</taxon>
        <taxon>Siphonobacter</taxon>
    </lineage>
</organism>